<accession>A0ABQ5JRP6</accession>
<proteinExistence type="predicted"/>
<keyword evidence="2" id="KW-1185">Reference proteome</keyword>
<gene>
    <name evidence="1" type="ORF">ADUPG1_010512</name>
</gene>
<protein>
    <submittedName>
        <fullName evidence="1">Uncharacterized protein</fullName>
    </submittedName>
</protein>
<reference evidence="1" key="1">
    <citation type="submission" date="2022-03" db="EMBL/GenBank/DDBJ databases">
        <title>Draft genome sequence of Aduncisulcus paluster, a free-living microaerophilic Fornicata.</title>
        <authorList>
            <person name="Yuyama I."/>
            <person name="Kume K."/>
            <person name="Tamura T."/>
            <person name="Inagaki Y."/>
            <person name="Hashimoto T."/>
        </authorList>
    </citation>
    <scope>NUCLEOTIDE SEQUENCE</scope>
    <source>
        <strain evidence="1">NY0171</strain>
    </source>
</reference>
<organism evidence="1 2">
    <name type="scientific">Aduncisulcus paluster</name>
    <dbReference type="NCBI Taxonomy" id="2918883"/>
    <lineage>
        <taxon>Eukaryota</taxon>
        <taxon>Metamonada</taxon>
        <taxon>Carpediemonas-like organisms</taxon>
        <taxon>Aduncisulcus</taxon>
    </lineage>
</organism>
<dbReference type="EMBL" id="BQXS01011604">
    <property type="protein sequence ID" value="GKT14580.1"/>
    <property type="molecule type" value="Genomic_DNA"/>
</dbReference>
<dbReference type="Proteomes" id="UP001057375">
    <property type="component" value="Unassembled WGS sequence"/>
</dbReference>
<sequence length="585" mass="67963">MIKDLIKIRRLKICKKYVFSKIKHCHTWFYLPVDLSNIILCEIEGAGTTFQMDTVFFVREESPEDEVKRRIKERKWSDTDLLPISACSSGGKESIPISRDAPTMILPLYADINGYSFVIADSNIDMSSRACKMLQGEESVQLSVLSIPFSDPSFIHGAYICVSKKYEFVAKRKDPYLSWYFLPIDFDNVVLCELRGKSTNSNFMDFTIESLAFVRKETSEEQSLREAQEFVQSRLWADPAIRVEPIFLSESNFYKMHNTFPIIRDAPTFLSANFSEVKSKDESKCRMSKSYDQSDSVRKMLNGEELFGSVTFSYLSIPFSSCVPMKGAYIQIDQYLGCSLFLFIFTHSDGTKTFKTYEFTQPKRYNEWYFLPIDLSDVVCCEIKGKGSWKEERRRSFKILGLDFIREETLEESKNRCQIEESWSEIPLVKAEFSCNGKEVPKLQDDEEIVEPHIPTVKARNGMLHHTAKEYDVTLRAQDTLQGQTDVGLTNIFIPFSSPTALKGKKFEIPESKEFWEWYFLRFELFDVVSCEIQSIEGTWGDFRCPCFILHYIPFIRERFCCEQKDEILRMEEMTDESKVDEGES</sequence>
<evidence type="ECO:0000313" key="2">
    <source>
        <dbReference type="Proteomes" id="UP001057375"/>
    </source>
</evidence>
<comment type="caution">
    <text evidence="1">The sequence shown here is derived from an EMBL/GenBank/DDBJ whole genome shotgun (WGS) entry which is preliminary data.</text>
</comment>
<evidence type="ECO:0000313" key="1">
    <source>
        <dbReference type="EMBL" id="GKT14580.1"/>
    </source>
</evidence>
<name>A0ABQ5JRP6_9EUKA</name>